<reference evidence="1" key="1">
    <citation type="journal article" date="2015" name="Nature">
        <title>Complex archaea that bridge the gap between prokaryotes and eukaryotes.</title>
        <authorList>
            <person name="Spang A."/>
            <person name="Saw J.H."/>
            <person name="Jorgensen S.L."/>
            <person name="Zaremba-Niedzwiedzka K."/>
            <person name="Martijn J."/>
            <person name="Lind A.E."/>
            <person name="van Eijk R."/>
            <person name="Schleper C."/>
            <person name="Guy L."/>
            <person name="Ettema T.J."/>
        </authorList>
    </citation>
    <scope>NUCLEOTIDE SEQUENCE</scope>
</reference>
<proteinExistence type="predicted"/>
<dbReference type="EMBL" id="LAZR01000858">
    <property type="protein sequence ID" value="KKN56087.1"/>
    <property type="molecule type" value="Genomic_DNA"/>
</dbReference>
<protein>
    <submittedName>
        <fullName evidence="1">Uncharacterized protein</fullName>
    </submittedName>
</protein>
<accession>A0A0F9S1E5</accession>
<dbReference type="AlphaFoldDB" id="A0A0F9S1E5"/>
<organism evidence="1">
    <name type="scientific">marine sediment metagenome</name>
    <dbReference type="NCBI Taxonomy" id="412755"/>
    <lineage>
        <taxon>unclassified sequences</taxon>
        <taxon>metagenomes</taxon>
        <taxon>ecological metagenomes</taxon>
    </lineage>
</organism>
<comment type="caution">
    <text evidence="1">The sequence shown here is derived from an EMBL/GenBank/DDBJ whole genome shotgun (WGS) entry which is preliminary data.</text>
</comment>
<gene>
    <name evidence="1" type="ORF">LCGC14_0575650</name>
</gene>
<name>A0A0F9S1E5_9ZZZZ</name>
<sequence length="88" mass="10473">MSIVEEFDQFYNYYDRTAFFWFTCNSGDSMRRYRRTCHRLEQLEPAACHECAEPLNLDDAVEGWDGNLYCPDCGWLVLTVDDEQRNTQ</sequence>
<evidence type="ECO:0000313" key="1">
    <source>
        <dbReference type="EMBL" id="KKN56087.1"/>
    </source>
</evidence>